<dbReference type="Proteomes" id="UP000316621">
    <property type="component" value="Chromosome 8"/>
</dbReference>
<protein>
    <recommendedName>
        <fullName evidence="4">Transposase MuDR plant domain-containing protein</fullName>
    </recommendedName>
</protein>
<accession>A0A4Y7KM37</accession>
<feature type="region of interest" description="Disordered" evidence="1">
    <location>
        <begin position="268"/>
        <end position="289"/>
    </location>
</feature>
<name>A0A4Y7KM37_PAPSO</name>
<evidence type="ECO:0000313" key="3">
    <source>
        <dbReference type="Proteomes" id="UP000316621"/>
    </source>
</evidence>
<evidence type="ECO:0000313" key="2">
    <source>
        <dbReference type="EMBL" id="RZC72935.1"/>
    </source>
</evidence>
<organism evidence="2 3">
    <name type="scientific">Papaver somniferum</name>
    <name type="common">Opium poppy</name>
    <dbReference type="NCBI Taxonomy" id="3469"/>
    <lineage>
        <taxon>Eukaryota</taxon>
        <taxon>Viridiplantae</taxon>
        <taxon>Streptophyta</taxon>
        <taxon>Embryophyta</taxon>
        <taxon>Tracheophyta</taxon>
        <taxon>Spermatophyta</taxon>
        <taxon>Magnoliopsida</taxon>
        <taxon>Ranunculales</taxon>
        <taxon>Papaveraceae</taxon>
        <taxon>Papaveroideae</taxon>
        <taxon>Papaver</taxon>
    </lineage>
</organism>
<feature type="compositionally biased region" description="Low complexity" evidence="1">
    <location>
        <begin position="269"/>
        <end position="280"/>
    </location>
</feature>
<keyword evidence="3" id="KW-1185">Reference proteome</keyword>
<proteinExistence type="predicted"/>
<sequence>MYANIMRKYVKNPVRSFRVEENDTNKIRYFDNVSVNCGGLNGFNVVVHAAYQLPPIKKVSLTWFSDTDPFYIGNNEEFFETWDKAVVEDDGYIYLYMSVTHRKVPLSDECPSSSCVSVSKSLMMTPEKVQSISRLHIERDATPVSIDPSFFLTPKKRIIYSKLPKLLRRSPRMLKKSIAGSLGTVHGKNLFVNVDDVEVVDGEISLESRQAELEYENIQLTNIKEDMCHPIDDCRSPVADDAQMAHNDNNCGGVEECEPKGKALSIVASDTDSGDSSSSSDSEDEGTLSVQGVAEDAGQNTVWINQYEQVWGPHVEAAERSSSFDDDTGDAEEFVDVDTMFVVMEFMDRKDFKMHLRAYAVKKKFQYKLEPNDKERIKGCFFYIGSSCIEDSIIQPLKIKTVGAFEASNAWFFHGQLLCI</sequence>
<gene>
    <name evidence="2" type="ORF">C5167_048408</name>
</gene>
<dbReference type="EMBL" id="CM010722">
    <property type="protein sequence ID" value="RZC72935.1"/>
    <property type="molecule type" value="Genomic_DNA"/>
</dbReference>
<dbReference type="Gramene" id="RZC72935">
    <property type="protein sequence ID" value="RZC72935"/>
    <property type="gene ID" value="C5167_048408"/>
</dbReference>
<evidence type="ECO:0000256" key="1">
    <source>
        <dbReference type="SAM" id="MobiDB-lite"/>
    </source>
</evidence>
<evidence type="ECO:0008006" key="4">
    <source>
        <dbReference type="Google" id="ProtNLM"/>
    </source>
</evidence>
<reference evidence="2 3" key="1">
    <citation type="journal article" date="2018" name="Science">
        <title>The opium poppy genome and morphinan production.</title>
        <authorList>
            <person name="Guo L."/>
            <person name="Winzer T."/>
            <person name="Yang X."/>
            <person name="Li Y."/>
            <person name="Ning Z."/>
            <person name="He Z."/>
            <person name="Teodor R."/>
            <person name="Lu Y."/>
            <person name="Bowser T.A."/>
            <person name="Graham I.A."/>
            <person name="Ye K."/>
        </authorList>
    </citation>
    <scope>NUCLEOTIDE SEQUENCE [LARGE SCALE GENOMIC DNA]</scope>
    <source>
        <strain evidence="3">cv. HN1</strain>
        <tissue evidence="2">Leaves</tissue>
    </source>
</reference>
<dbReference type="AlphaFoldDB" id="A0A4Y7KM37"/>